<evidence type="ECO:0000259" key="2">
    <source>
        <dbReference type="Pfam" id="PF00975"/>
    </source>
</evidence>
<dbReference type="Proteomes" id="UP000282312">
    <property type="component" value="Unassembled WGS sequence"/>
</dbReference>
<dbReference type="PANTHER" id="PTHR11487:SF0">
    <property type="entry name" value="S-ACYL FATTY ACID SYNTHASE THIOESTERASE, MEDIUM CHAIN"/>
    <property type="match status" value="1"/>
</dbReference>
<comment type="similarity">
    <text evidence="1">Belongs to the thioesterase family.</text>
</comment>
<dbReference type="InterPro" id="IPR012223">
    <property type="entry name" value="TEII"/>
</dbReference>
<dbReference type="RefSeq" id="WP_124773873.1">
    <property type="nucleotide sequence ID" value="NZ_JBEZFR010000025.1"/>
</dbReference>
<dbReference type="InterPro" id="IPR029058">
    <property type="entry name" value="AB_hydrolase_fold"/>
</dbReference>
<organism evidence="3 4">
    <name type="scientific">Micromonospora inaquosa</name>
    <dbReference type="NCBI Taxonomy" id="2203716"/>
    <lineage>
        <taxon>Bacteria</taxon>
        <taxon>Bacillati</taxon>
        <taxon>Actinomycetota</taxon>
        <taxon>Actinomycetes</taxon>
        <taxon>Micromonosporales</taxon>
        <taxon>Micromonosporaceae</taxon>
        <taxon>Micromonospora</taxon>
    </lineage>
</organism>
<dbReference type="Gene3D" id="3.40.50.1820">
    <property type="entry name" value="alpha/beta hydrolase"/>
    <property type="match status" value="1"/>
</dbReference>
<dbReference type="AlphaFoldDB" id="A0A3N9WKY7"/>
<protein>
    <submittedName>
        <fullName evidence="3">Putative thioesterase</fullName>
    </submittedName>
</protein>
<keyword evidence="4" id="KW-1185">Reference proteome</keyword>
<dbReference type="InterPro" id="IPR001031">
    <property type="entry name" value="Thioesterase"/>
</dbReference>
<accession>A0A3N9WKY7</accession>
<reference evidence="3 4" key="1">
    <citation type="submission" date="2018-05" db="EMBL/GenBank/DDBJ databases">
        <title>Micromonospora from Atacama Desert.</title>
        <authorList>
            <person name="Carro L."/>
            <person name="Goodfellow M."/>
            <person name="Klenk H.-P."/>
        </authorList>
    </citation>
    <scope>NUCLEOTIDE SEQUENCE [LARGE SCALE GENOMIC DNA]</scope>
    <source>
        <strain evidence="3 4">LB39</strain>
    </source>
</reference>
<evidence type="ECO:0000313" key="3">
    <source>
        <dbReference type="EMBL" id="RQX01400.1"/>
    </source>
</evidence>
<comment type="caution">
    <text evidence="3">The sequence shown here is derived from an EMBL/GenBank/DDBJ whole genome shotgun (WGS) entry which is preliminary data.</text>
</comment>
<feature type="domain" description="Thioesterase" evidence="2">
    <location>
        <begin position="30"/>
        <end position="253"/>
    </location>
</feature>
<dbReference type="GO" id="GO:0008610">
    <property type="term" value="P:lipid biosynthetic process"/>
    <property type="evidence" value="ECO:0007669"/>
    <property type="project" value="TreeGrafter"/>
</dbReference>
<gene>
    <name evidence="3" type="ORF">DLJ59_18425</name>
</gene>
<name>A0A3N9WKY7_9ACTN</name>
<sequence length="257" mass="28167">MRSGAGRSTGRVRPRNPWFPFETGEEASVRLLCLPHAGAGAAVYRAWGRGLPATIAGCPVQPPGRETRRSEQPLTSAVEMARQLAPEVIRTVRPPYAIFGHSTGALCAFEVVREIRRLNGPLPVHLFVAGRRPPSMPMIRTELAGLPADELAVVLRRLGGTPEEILAEPFMLELIQPLLVADFHVNEMYSYHPEPRLPIPITAFASTRDHFAAPDQVAGWEQETSDRYAQLVLDGDHFAIFENSPVVLGRIAADLGT</sequence>
<dbReference type="EMBL" id="QGSZ01000224">
    <property type="protein sequence ID" value="RQX01400.1"/>
    <property type="molecule type" value="Genomic_DNA"/>
</dbReference>
<evidence type="ECO:0000256" key="1">
    <source>
        <dbReference type="ARBA" id="ARBA00007169"/>
    </source>
</evidence>
<dbReference type="Pfam" id="PF00975">
    <property type="entry name" value="Thioesterase"/>
    <property type="match status" value="1"/>
</dbReference>
<evidence type="ECO:0000313" key="4">
    <source>
        <dbReference type="Proteomes" id="UP000282312"/>
    </source>
</evidence>
<proteinExistence type="inferred from homology"/>
<dbReference type="OrthoDB" id="8480037at2"/>
<dbReference type="SUPFAM" id="SSF53474">
    <property type="entry name" value="alpha/beta-Hydrolases"/>
    <property type="match status" value="1"/>
</dbReference>
<dbReference type="PANTHER" id="PTHR11487">
    <property type="entry name" value="THIOESTERASE"/>
    <property type="match status" value="1"/>
</dbReference>